<proteinExistence type="inferred from homology"/>
<dbReference type="Gene3D" id="3.40.50.1820">
    <property type="entry name" value="alpha/beta hydrolase"/>
    <property type="match status" value="1"/>
</dbReference>
<keyword evidence="7 8" id="KW-0378">Hydrolase</keyword>
<keyword evidence="6 8" id="KW-0645">Protease</keyword>
<reference evidence="12" key="1">
    <citation type="submission" date="2023-02" db="EMBL/GenBank/DDBJ databases">
        <title>Identification and recombinant expression of a fungal hydrolase from Papiliotrema laurentii that hydrolyzes apple cutin and clears colloidal polyester polyurethane.</title>
        <authorList>
            <consortium name="DOE Joint Genome Institute"/>
            <person name="Roman V.A."/>
            <person name="Bojanowski C."/>
            <person name="Crable B.R."/>
            <person name="Wagner D.N."/>
            <person name="Hung C.S."/>
            <person name="Nadeau L.J."/>
            <person name="Schratz L."/>
            <person name="Haridas S."/>
            <person name="Pangilinan J."/>
            <person name="Lipzen A."/>
            <person name="Na H."/>
            <person name="Yan M."/>
            <person name="Ng V."/>
            <person name="Grigoriev I.V."/>
            <person name="Spatafora J.W."/>
            <person name="Barlow D."/>
            <person name="Biffinger J."/>
            <person name="Kelley-Loughnane N."/>
            <person name="Varaljay V.A."/>
            <person name="Crookes-Goodson W.J."/>
        </authorList>
    </citation>
    <scope>NUCLEOTIDE SEQUENCE</scope>
    <source>
        <strain evidence="12">5307AH</strain>
    </source>
</reference>
<dbReference type="InterPro" id="IPR000073">
    <property type="entry name" value="AB_hydrolase_1"/>
</dbReference>
<dbReference type="PIRSF" id="PIRSF006431">
    <property type="entry name" value="Pept_S33"/>
    <property type="match status" value="1"/>
</dbReference>
<dbReference type="EC" id="3.4.11.5" evidence="8 10"/>
<feature type="domain" description="AB hydrolase-1" evidence="11">
    <location>
        <begin position="33"/>
        <end position="318"/>
    </location>
</feature>
<organism evidence="12 13">
    <name type="scientific">Papiliotrema laurentii</name>
    <name type="common">Cryptococcus laurentii</name>
    <dbReference type="NCBI Taxonomy" id="5418"/>
    <lineage>
        <taxon>Eukaryota</taxon>
        <taxon>Fungi</taxon>
        <taxon>Dikarya</taxon>
        <taxon>Basidiomycota</taxon>
        <taxon>Agaricomycotina</taxon>
        <taxon>Tremellomycetes</taxon>
        <taxon>Tremellales</taxon>
        <taxon>Rhynchogastremaceae</taxon>
        <taxon>Papiliotrema</taxon>
    </lineage>
</organism>
<evidence type="ECO:0000256" key="3">
    <source>
        <dbReference type="ARBA" id="ARBA00010088"/>
    </source>
</evidence>
<dbReference type="InterPro" id="IPR029058">
    <property type="entry name" value="AB_hydrolase_fold"/>
</dbReference>
<dbReference type="Proteomes" id="UP001182556">
    <property type="component" value="Unassembled WGS sequence"/>
</dbReference>
<evidence type="ECO:0000256" key="7">
    <source>
        <dbReference type="ARBA" id="ARBA00022801"/>
    </source>
</evidence>
<accession>A0AAD9FNF8</accession>
<keyword evidence="13" id="KW-1185">Reference proteome</keyword>
<gene>
    <name evidence="12" type="ORF">DB88DRAFT_513379</name>
</gene>
<dbReference type="PANTHER" id="PTHR43722:SF1">
    <property type="entry name" value="PROLINE IMINOPEPTIDASE"/>
    <property type="match status" value="1"/>
</dbReference>
<evidence type="ECO:0000256" key="9">
    <source>
        <dbReference type="PIRSR" id="PIRSR006431-1"/>
    </source>
</evidence>
<feature type="active site" description="Nucleophile" evidence="9">
    <location>
        <position position="108"/>
    </location>
</feature>
<evidence type="ECO:0000256" key="2">
    <source>
        <dbReference type="ARBA" id="ARBA00004496"/>
    </source>
</evidence>
<dbReference type="GO" id="GO:0005737">
    <property type="term" value="C:cytoplasm"/>
    <property type="evidence" value="ECO:0007669"/>
    <property type="project" value="UniProtKB-SubCell"/>
</dbReference>
<evidence type="ECO:0000256" key="5">
    <source>
        <dbReference type="ARBA" id="ARBA00022490"/>
    </source>
</evidence>
<feature type="active site" evidence="9">
    <location>
        <position position="286"/>
    </location>
</feature>
<evidence type="ECO:0000256" key="1">
    <source>
        <dbReference type="ARBA" id="ARBA00001585"/>
    </source>
</evidence>
<evidence type="ECO:0000313" key="12">
    <source>
        <dbReference type="EMBL" id="KAK1921343.1"/>
    </source>
</evidence>
<dbReference type="InterPro" id="IPR002410">
    <property type="entry name" value="Peptidase_S33"/>
</dbReference>
<evidence type="ECO:0000256" key="8">
    <source>
        <dbReference type="PIRNR" id="PIRNR006431"/>
    </source>
</evidence>
<comment type="caution">
    <text evidence="12">The sequence shown here is derived from an EMBL/GenBank/DDBJ whole genome shotgun (WGS) entry which is preliminary data.</text>
</comment>
<comment type="subcellular location">
    <subcellularLocation>
        <location evidence="2 8">Cytoplasm</location>
    </subcellularLocation>
</comment>
<dbReference type="AlphaFoldDB" id="A0AAD9FNF8"/>
<protein>
    <recommendedName>
        <fullName evidence="8 10">Proline iminopeptidase</fullName>
        <shortName evidence="8">PIP</shortName>
        <ecNumber evidence="8 10">3.4.11.5</ecNumber>
    </recommendedName>
    <alternativeName>
        <fullName evidence="8">Prolyl aminopeptidase</fullName>
    </alternativeName>
</protein>
<comment type="similarity">
    <text evidence="3 8 10">Belongs to the peptidase S33 family.</text>
</comment>
<dbReference type="EMBL" id="JAODAN010000011">
    <property type="protein sequence ID" value="KAK1921343.1"/>
    <property type="molecule type" value="Genomic_DNA"/>
</dbReference>
<dbReference type="GO" id="GO:0006508">
    <property type="term" value="P:proteolysis"/>
    <property type="evidence" value="ECO:0007669"/>
    <property type="project" value="UniProtKB-KW"/>
</dbReference>
<evidence type="ECO:0000256" key="10">
    <source>
        <dbReference type="RuleBase" id="RU003421"/>
    </source>
</evidence>
<dbReference type="PRINTS" id="PR00793">
    <property type="entry name" value="PROAMNOPTASE"/>
</dbReference>
<dbReference type="NCBIfam" id="TIGR01249">
    <property type="entry name" value="pro_imino_pep_1"/>
    <property type="match status" value="1"/>
</dbReference>
<dbReference type="SUPFAM" id="SSF53474">
    <property type="entry name" value="alpha/beta-Hydrolases"/>
    <property type="match status" value="1"/>
</dbReference>
<comment type="catalytic activity">
    <reaction evidence="1 8 10">
        <text>Release of N-terminal proline from a peptide.</text>
        <dbReference type="EC" id="3.4.11.5"/>
    </reaction>
</comment>
<keyword evidence="4 8" id="KW-0031">Aminopeptidase</keyword>
<evidence type="ECO:0000256" key="4">
    <source>
        <dbReference type="ARBA" id="ARBA00022438"/>
    </source>
</evidence>
<dbReference type="InterPro" id="IPR005944">
    <property type="entry name" value="Pro_iminopeptidase"/>
</dbReference>
<evidence type="ECO:0000256" key="6">
    <source>
        <dbReference type="ARBA" id="ARBA00022670"/>
    </source>
</evidence>
<keyword evidence="5 8" id="KW-0963">Cytoplasm</keyword>
<dbReference type="GO" id="GO:0004177">
    <property type="term" value="F:aminopeptidase activity"/>
    <property type="evidence" value="ECO:0007669"/>
    <property type="project" value="UniProtKB-UniRule"/>
</dbReference>
<name>A0AAD9FNF8_PAPLA</name>
<feature type="active site" description="Proton donor" evidence="9">
    <location>
        <position position="315"/>
    </location>
</feature>
<dbReference type="Pfam" id="PF00561">
    <property type="entry name" value="Abhydrolase_1"/>
    <property type="match status" value="1"/>
</dbReference>
<evidence type="ECO:0000313" key="13">
    <source>
        <dbReference type="Proteomes" id="UP001182556"/>
    </source>
</evidence>
<sequence>MVYAEHAPFDEGHLKVSELHSLHYMQTGNPQGKPVVFLHGGPGGSAGVTDTIYFDPAVFRVVLFSQRGCGKSTPAGETKENTTWDLVADIERLREHVGIDKWIVFGGSWGSTLALAYSQTHPDRVQALALRGIFLFRRKEIEFFWLTGTRWFWPAEWEEFAAPIKPEDRRDFETFSQAYYALLTHPDDKISLDAAQRWSRWESQVARLLPEHEAIAKSDTDIRWARCVGDVLGLESVLSVDYRTFALMECHYSLNHGFMPDGHLITEEQIAKIRHIPCAVAQGRYDLVCPVLSAHDLAQAWGKGLRLHIVDDAGHSAKEPGTSKILSQAGLG</sequence>
<evidence type="ECO:0000259" key="11">
    <source>
        <dbReference type="Pfam" id="PF00561"/>
    </source>
</evidence>
<dbReference type="PANTHER" id="PTHR43722">
    <property type="entry name" value="PROLINE IMINOPEPTIDASE"/>
    <property type="match status" value="1"/>
</dbReference>